<keyword evidence="4" id="KW-1185">Reference proteome</keyword>
<feature type="transmembrane region" description="Helical" evidence="1">
    <location>
        <begin position="33"/>
        <end position="52"/>
    </location>
</feature>
<dbReference type="STRING" id="1434232.MAIT1_01421"/>
<evidence type="ECO:0000259" key="2">
    <source>
        <dbReference type="Pfam" id="PF01514"/>
    </source>
</evidence>
<dbReference type="AlphaFoldDB" id="A0A1Y2K339"/>
<protein>
    <recommendedName>
        <fullName evidence="2">Flagellar M-ring N-terminal domain-containing protein</fullName>
    </recommendedName>
</protein>
<keyword evidence="1" id="KW-0812">Transmembrane</keyword>
<dbReference type="RefSeq" id="WP_085442907.1">
    <property type="nucleotide sequence ID" value="NZ_LVJN01000020.1"/>
</dbReference>
<accession>A0A1Y2K339</accession>
<keyword evidence="1" id="KW-0472">Membrane</keyword>
<reference evidence="3 4" key="1">
    <citation type="journal article" date="2016" name="BMC Genomics">
        <title>Combined genomic and structural analyses of a cultured magnetotactic bacterium reveals its niche adaptation to a dynamic environment.</title>
        <authorList>
            <person name="Araujo A.C."/>
            <person name="Morillo V."/>
            <person name="Cypriano J."/>
            <person name="Teixeira L.C."/>
            <person name="Leao P."/>
            <person name="Lyra S."/>
            <person name="Almeida L.G."/>
            <person name="Bazylinski D.A."/>
            <person name="Vasconcellos A.T."/>
            <person name="Abreu F."/>
            <person name="Lins U."/>
        </authorList>
    </citation>
    <scope>NUCLEOTIDE SEQUENCE [LARGE SCALE GENOMIC DNA]</scope>
    <source>
        <strain evidence="3 4">IT-1</strain>
    </source>
</reference>
<evidence type="ECO:0000313" key="4">
    <source>
        <dbReference type="Proteomes" id="UP000194003"/>
    </source>
</evidence>
<sequence length="131" mass="14350">MFQKIVHDGHEVPQDALLVVTIPKISLRGRNGLLIAAVTTAVIIAAIVWFGSRAPYEPLLRNLTEVEAGQVIAQLEKQGVPYRLEAHNSISIPADMVRKARIDLAMAGAPKDPSSVGWELFDNKSAWELAR</sequence>
<comment type="caution">
    <text evidence="3">The sequence shown here is derived from an EMBL/GenBank/DDBJ whole genome shotgun (WGS) entry which is preliminary data.</text>
</comment>
<dbReference type="InterPro" id="IPR006182">
    <property type="entry name" value="FliF_N_dom"/>
</dbReference>
<name>A0A1Y2K339_9PROT</name>
<organism evidence="3 4">
    <name type="scientific">Magnetofaba australis IT-1</name>
    <dbReference type="NCBI Taxonomy" id="1434232"/>
    <lineage>
        <taxon>Bacteria</taxon>
        <taxon>Pseudomonadati</taxon>
        <taxon>Pseudomonadota</taxon>
        <taxon>Magnetococcia</taxon>
        <taxon>Magnetococcales</taxon>
        <taxon>Magnetococcaceae</taxon>
        <taxon>Magnetofaba</taxon>
    </lineage>
</organism>
<dbReference type="PANTHER" id="PTHR30046:SF0">
    <property type="entry name" value="FLAGELLAR M-RING PROTEIN"/>
    <property type="match status" value="1"/>
</dbReference>
<evidence type="ECO:0000313" key="3">
    <source>
        <dbReference type="EMBL" id="OSM01455.1"/>
    </source>
</evidence>
<dbReference type="PANTHER" id="PTHR30046">
    <property type="entry name" value="FLAGELLAR M-RING PROTEIN"/>
    <property type="match status" value="1"/>
</dbReference>
<proteinExistence type="predicted"/>
<keyword evidence="1" id="KW-1133">Transmembrane helix</keyword>
<dbReference type="InterPro" id="IPR043427">
    <property type="entry name" value="YscJ/FliF"/>
</dbReference>
<dbReference type="OrthoDB" id="9807026at2"/>
<dbReference type="Proteomes" id="UP000194003">
    <property type="component" value="Unassembled WGS sequence"/>
</dbReference>
<feature type="domain" description="Flagellar M-ring N-terminal" evidence="2">
    <location>
        <begin position="52"/>
        <end position="128"/>
    </location>
</feature>
<dbReference type="Pfam" id="PF01514">
    <property type="entry name" value="YscJ_FliF"/>
    <property type="match status" value="1"/>
</dbReference>
<dbReference type="EMBL" id="LVJN01000020">
    <property type="protein sequence ID" value="OSM01455.1"/>
    <property type="molecule type" value="Genomic_DNA"/>
</dbReference>
<gene>
    <name evidence="3" type="ORF">MAIT1_01421</name>
</gene>
<evidence type="ECO:0000256" key="1">
    <source>
        <dbReference type="SAM" id="Phobius"/>
    </source>
</evidence>